<dbReference type="InterPro" id="IPR013766">
    <property type="entry name" value="Thioredoxin_domain"/>
</dbReference>
<evidence type="ECO:0000259" key="1">
    <source>
        <dbReference type="PROSITE" id="PS51352"/>
    </source>
</evidence>
<dbReference type="GO" id="GO:0045454">
    <property type="term" value="P:cell redox homeostasis"/>
    <property type="evidence" value="ECO:0007669"/>
    <property type="project" value="TreeGrafter"/>
</dbReference>
<dbReference type="Pfam" id="PF14561">
    <property type="entry name" value="TPR_20"/>
    <property type="match status" value="1"/>
</dbReference>
<dbReference type="Gene3D" id="1.25.40.10">
    <property type="entry name" value="Tetratricopeptide repeat domain"/>
    <property type="match status" value="1"/>
</dbReference>
<reference evidence="2 3" key="1">
    <citation type="journal article" date="2019" name="Front. Microbiol.">
        <title>Genomes of Neutrophilic Sulfur-Oxidizing Chemolithoautotrophs Representing 9 Proteobacterial Species From 8 Genera.</title>
        <authorList>
            <person name="Watanabe T."/>
            <person name="Kojima H."/>
            <person name="Umezawa K."/>
            <person name="Hori C."/>
            <person name="Takasuka T.E."/>
            <person name="Kato Y."/>
            <person name="Fukui M."/>
        </authorList>
    </citation>
    <scope>NUCLEOTIDE SEQUENCE [LARGE SCALE GENOMIC DNA]</scope>
    <source>
        <strain evidence="2 3">TTN</strain>
    </source>
</reference>
<dbReference type="SUPFAM" id="SSF52833">
    <property type="entry name" value="Thioredoxin-like"/>
    <property type="match status" value="1"/>
</dbReference>
<dbReference type="CDD" id="cd02947">
    <property type="entry name" value="TRX_family"/>
    <property type="match status" value="1"/>
</dbReference>
<dbReference type="GO" id="GO:0006950">
    <property type="term" value="P:response to stress"/>
    <property type="evidence" value="ECO:0007669"/>
    <property type="project" value="UniProtKB-ARBA"/>
</dbReference>
<dbReference type="EMBL" id="BGOW01000015">
    <property type="protein sequence ID" value="GBL46000.1"/>
    <property type="molecule type" value="Genomic_DNA"/>
</dbReference>
<dbReference type="GO" id="GO:0015035">
    <property type="term" value="F:protein-disulfide reductase activity"/>
    <property type="evidence" value="ECO:0007669"/>
    <property type="project" value="TreeGrafter"/>
</dbReference>
<dbReference type="Gene3D" id="3.40.30.10">
    <property type="entry name" value="Glutaredoxin"/>
    <property type="match status" value="1"/>
</dbReference>
<dbReference type="Pfam" id="PF00085">
    <property type="entry name" value="Thioredoxin"/>
    <property type="match status" value="1"/>
</dbReference>
<feature type="domain" description="Thioredoxin" evidence="1">
    <location>
        <begin position="1"/>
        <end position="106"/>
    </location>
</feature>
<dbReference type="Pfam" id="PF14559">
    <property type="entry name" value="TPR_19"/>
    <property type="match status" value="1"/>
</dbReference>
<organism evidence="2 3">
    <name type="scientific">Sulfuriferula multivorans</name>
    <dbReference type="NCBI Taxonomy" id="1559896"/>
    <lineage>
        <taxon>Bacteria</taxon>
        <taxon>Pseudomonadati</taxon>
        <taxon>Pseudomonadota</taxon>
        <taxon>Betaproteobacteria</taxon>
        <taxon>Nitrosomonadales</taxon>
        <taxon>Sulfuricellaceae</taxon>
        <taxon>Sulfuriferula</taxon>
    </lineage>
</organism>
<name>A0A401JEF1_9PROT</name>
<dbReference type="PANTHER" id="PTHR45663:SF11">
    <property type="entry name" value="GEO12009P1"/>
    <property type="match status" value="1"/>
</dbReference>
<keyword evidence="3" id="KW-1185">Reference proteome</keyword>
<evidence type="ECO:0000313" key="3">
    <source>
        <dbReference type="Proteomes" id="UP000286806"/>
    </source>
</evidence>
<dbReference type="PANTHER" id="PTHR45663">
    <property type="entry name" value="GEO12009P1"/>
    <property type="match status" value="1"/>
</dbReference>
<accession>A0A401JEF1</accession>
<gene>
    <name evidence="2" type="ORF">SFMTTN_1812</name>
</gene>
<comment type="caution">
    <text evidence="2">The sequence shown here is derived from an EMBL/GenBank/DDBJ whole genome shotgun (WGS) entry which is preliminary data.</text>
</comment>
<protein>
    <submittedName>
        <fullName evidence="2">Thioredoxin domain-containing protein EC-YbbN</fullName>
    </submittedName>
</protein>
<dbReference type="PROSITE" id="PS51352">
    <property type="entry name" value="THIOREDOXIN_2"/>
    <property type="match status" value="1"/>
</dbReference>
<dbReference type="Proteomes" id="UP000286806">
    <property type="component" value="Unassembled WGS sequence"/>
</dbReference>
<dbReference type="AlphaFoldDB" id="A0A401JEF1"/>
<dbReference type="InterPro" id="IPR036249">
    <property type="entry name" value="Thioredoxin-like_sf"/>
</dbReference>
<dbReference type="GO" id="GO:0005829">
    <property type="term" value="C:cytosol"/>
    <property type="evidence" value="ECO:0007669"/>
    <property type="project" value="TreeGrafter"/>
</dbReference>
<proteinExistence type="predicted"/>
<dbReference type="InterPro" id="IPR011990">
    <property type="entry name" value="TPR-like_helical_dom_sf"/>
</dbReference>
<sequence length="280" mass="31156">MDATRENFSQLVLGNSEKGPVMVHFWTPKAGPCMLLMPRLVKLTAEYNGKFLLVMVNTDELGHIARQYGVTSVPTVKFFRHGQVVHTIHGADPDAEFRKVLDRFIARDNDAIHVRALTSRQHGDEHAARMLLVEAALADPDNPRIPADLAKLLMSGGELQQAHDLLTALSPTLREDAEISRLITHLDFILTAHVAPPPADLVQRIAQDANDLEARYQLAAQCLVADDMGHAMVELLEIVRRDRSFRQDIGRRGLVSLFDLLGAAHPLTTQYRPLLVNALH</sequence>
<evidence type="ECO:0000313" key="2">
    <source>
        <dbReference type="EMBL" id="GBL46000.1"/>
    </source>
</evidence>